<evidence type="ECO:0000313" key="2">
    <source>
        <dbReference type="Proteomes" id="UP000176665"/>
    </source>
</evidence>
<reference evidence="1 2" key="1">
    <citation type="journal article" date="2016" name="Nat. Commun.">
        <title>Thousands of microbial genomes shed light on interconnected biogeochemical processes in an aquifer system.</title>
        <authorList>
            <person name="Anantharaman K."/>
            <person name="Brown C.T."/>
            <person name="Hug L.A."/>
            <person name="Sharon I."/>
            <person name="Castelle C.J."/>
            <person name="Probst A.J."/>
            <person name="Thomas B.C."/>
            <person name="Singh A."/>
            <person name="Wilkins M.J."/>
            <person name="Karaoz U."/>
            <person name="Brodie E.L."/>
            <person name="Williams K.H."/>
            <person name="Hubbard S.S."/>
            <person name="Banfield J.F."/>
        </authorList>
    </citation>
    <scope>NUCLEOTIDE SEQUENCE [LARGE SCALE GENOMIC DNA]</scope>
</reference>
<gene>
    <name evidence="1" type="ORF">A2W14_02975</name>
</gene>
<dbReference type="Proteomes" id="UP000176665">
    <property type="component" value="Unassembled WGS sequence"/>
</dbReference>
<comment type="caution">
    <text evidence="1">The sequence shown here is derived from an EMBL/GenBank/DDBJ whole genome shotgun (WGS) entry which is preliminary data.</text>
</comment>
<dbReference type="InterPro" id="IPR012334">
    <property type="entry name" value="Pectin_lyas_fold"/>
</dbReference>
<dbReference type="InterPro" id="IPR011050">
    <property type="entry name" value="Pectin_lyase_fold/virulence"/>
</dbReference>
<sequence>MDELPSVGIENKSRIVSRQDFLNLAYFLSLAGLSACVPKIISDMLATPAVGSNQSETGNLPNQVTKPELQKDIPIGPQLDVPDFTQVQEMRKFETNSSWNADQLQQQLQEAVKKSVEKNREIVVDLPKGETIIDRQITCTIPEGAKITLRGHTEGSRLKLHSSLSNVSKEWGSFAQKNMLYFKDMEGELTINGVEFHGGSERAGSGGYIAPASPWDAVVLIVGSGEGDKTDPAMHRIGKRKGKANVKFCGFYQSESEGIMMQNLKSAGMQNCWGRNLDVLFNASWCDSVSSRNVTGENFTSDGTYITSAQNVELSNWHIKTARQGYDLQGVANAVLNECHAYDCGYSYAISRSETDRKTWSGAITLNNCHSRDCQIVYALGLIERLQVNRANHDGIGKWYLKYLENDFLHKDGIRNPESIFAYNAPVLVYPTDGVYMKSGIYNDVKIRLSSLQKPEYKIHQFPGITYSREG</sequence>
<dbReference type="EMBL" id="MFJA01000016">
    <property type="protein sequence ID" value="OGG03691.1"/>
    <property type="molecule type" value="Genomic_DNA"/>
</dbReference>
<dbReference type="Gene3D" id="2.160.20.10">
    <property type="entry name" value="Single-stranded right-handed beta-helix, Pectin lyase-like"/>
    <property type="match status" value="1"/>
</dbReference>
<organism evidence="1 2">
    <name type="scientific">Candidatus Gottesmanbacteria bacterium RBG_16_37_8</name>
    <dbReference type="NCBI Taxonomy" id="1798371"/>
    <lineage>
        <taxon>Bacteria</taxon>
        <taxon>Candidatus Gottesmaniibacteriota</taxon>
    </lineage>
</organism>
<protein>
    <recommendedName>
        <fullName evidence="3">Right handed beta helix domain-containing protein</fullName>
    </recommendedName>
</protein>
<dbReference type="SUPFAM" id="SSF51126">
    <property type="entry name" value="Pectin lyase-like"/>
    <property type="match status" value="1"/>
</dbReference>
<name>A0A1F5YU01_9BACT</name>
<accession>A0A1F5YU01</accession>
<evidence type="ECO:0000313" key="1">
    <source>
        <dbReference type="EMBL" id="OGG03691.1"/>
    </source>
</evidence>
<proteinExistence type="predicted"/>
<dbReference type="AlphaFoldDB" id="A0A1F5YU01"/>
<evidence type="ECO:0008006" key="3">
    <source>
        <dbReference type="Google" id="ProtNLM"/>
    </source>
</evidence>